<dbReference type="InterPro" id="IPR009057">
    <property type="entry name" value="Homeodomain-like_sf"/>
</dbReference>
<keyword evidence="1" id="KW-0805">Transcription regulation</keyword>
<keyword evidence="6" id="KW-1185">Reference proteome</keyword>
<dbReference type="SUPFAM" id="SSF46689">
    <property type="entry name" value="Homeodomain-like"/>
    <property type="match status" value="1"/>
</dbReference>
<dbReference type="RefSeq" id="WP_148044242.1">
    <property type="nucleotide sequence ID" value="NZ_RJTM01000056.1"/>
</dbReference>
<dbReference type="Gene3D" id="1.10.10.60">
    <property type="entry name" value="Homeodomain-like"/>
    <property type="match status" value="2"/>
</dbReference>
<accession>A0A3N0ELV8</accession>
<evidence type="ECO:0000256" key="2">
    <source>
        <dbReference type="ARBA" id="ARBA00023125"/>
    </source>
</evidence>
<dbReference type="PANTHER" id="PTHR43280:SF2">
    <property type="entry name" value="HTH-TYPE TRANSCRIPTIONAL REGULATOR EXSA"/>
    <property type="match status" value="1"/>
</dbReference>
<proteinExistence type="predicted"/>
<feature type="non-terminal residue" evidence="5">
    <location>
        <position position="1"/>
    </location>
</feature>
<keyword evidence="2" id="KW-0238">DNA-binding</keyword>
<dbReference type="Proteomes" id="UP000267469">
    <property type="component" value="Unassembled WGS sequence"/>
</dbReference>
<evidence type="ECO:0000256" key="1">
    <source>
        <dbReference type="ARBA" id="ARBA00023015"/>
    </source>
</evidence>
<dbReference type="PANTHER" id="PTHR43280">
    <property type="entry name" value="ARAC-FAMILY TRANSCRIPTIONAL REGULATOR"/>
    <property type="match status" value="1"/>
</dbReference>
<evidence type="ECO:0000313" key="6">
    <source>
        <dbReference type="Proteomes" id="UP000267469"/>
    </source>
</evidence>
<comment type="caution">
    <text evidence="5">The sequence shown here is derived from an EMBL/GenBank/DDBJ whole genome shotgun (WGS) entry which is preliminary data.</text>
</comment>
<gene>
    <name evidence="5" type="ORF">ED312_07710</name>
</gene>
<dbReference type="Pfam" id="PF12833">
    <property type="entry name" value="HTH_18"/>
    <property type="match status" value="1"/>
</dbReference>
<evidence type="ECO:0000256" key="3">
    <source>
        <dbReference type="ARBA" id="ARBA00023163"/>
    </source>
</evidence>
<sequence>GVPQEIFKNIEAGLEIFERKQRFTNPDISLKSLADELNTNSTYLSKVINTTKDMNFSQYLHHIRIKRIVERLKNEEKLRQYAVEAIAQEAGYKTAQSFTRAFYKETGIYPSYFLKRLKTK</sequence>
<organism evidence="5 6">
    <name type="scientific">Sinomicrobium pectinilyticum</name>
    <dbReference type="NCBI Taxonomy" id="1084421"/>
    <lineage>
        <taxon>Bacteria</taxon>
        <taxon>Pseudomonadati</taxon>
        <taxon>Bacteroidota</taxon>
        <taxon>Flavobacteriia</taxon>
        <taxon>Flavobacteriales</taxon>
        <taxon>Flavobacteriaceae</taxon>
        <taxon>Sinomicrobium</taxon>
    </lineage>
</organism>
<dbReference type="PROSITE" id="PS01124">
    <property type="entry name" value="HTH_ARAC_FAMILY_2"/>
    <property type="match status" value="1"/>
</dbReference>
<reference evidence="5 6" key="1">
    <citation type="submission" date="2018-10" db="EMBL/GenBank/DDBJ databases">
        <title>Sinomicrobium pectinilyticum sp. nov., a pectinase-producing bacterium isolated from alkaline and saline soil, and emended description of the genus Sinomicrobium.</title>
        <authorList>
            <person name="Cheng B."/>
            <person name="Li C."/>
            <person name="Lai Q."/>
            <person name="Du M."/>
            <person name="Shao Z."/>
            <person name="Xu P."/>
            <person name="Yang C."/>
        </authorList>
    </citation>
    <scope>NUCLEOTIDE SEQUENCE [LARGE SCALE GENOMIC DNA]</scope>
    <source>
        <strain evidence="5 6">5DNS001</strain>
    </source>
</reference>
<dbReference type="SMART" id="SM00342">
    <property type="entry name" value="HTH_ARAC"/>
    <property type="match status" value="1"/>
</dbReference>
<dbReference type="InterPro" id="IPR018060">
    <property type="entry name" value="HTH_AraC"/>
</dbReference>
<name>A0A3N0ELV8_SINP1</name>
<protein>
    <submittedName>
        <fullName evidence="5">AraC family transcriptional regulator</fullName>
    </submittedName>
</protein>
<dbReference type="EMBL" id="RJTM01000056">
    <property type="protein sequence ID" value="RNL88878.1"/>
    <property type="molecule type" value="Genomic_DNA"/>
</dbReference>
<feature type="domain" description="HTH araC/xylS-type" evidence="4">
    <location>
        <begin position="4"/>
        <end position="116"/>
    </location>
</feature>
<dbReference type="GO" id="GO:0043565">
    <property type="term" value="F:sequence-specific DNA binding"/>
    <property type="evidence" value="ECO:0007669"/>
    <property type="project" value="InterPro"/>
</dbReference>
<evidence type="ECO:0000313" key="5">
    <source>
        <dbReference type="EMBL" id="RNL88878.1"/>
    </source>
</evidence>
<dbReference type="OrthoDB" id="5295174at2"/>
<keyword evidence="3" id="KW-0804">Transcription</keyword>
<dbReference type="GO" id="GO:0003700">
    <property type="term" value="F:DNA-binding transcription factor activity"/>
    <property type="evidence" value="ECO:0007669"/>
    <property type="project" value="InterPro"/>
</dbReference>
<feature type="non-terminal residue" evidence="5">
    <location>
        <position position="120"/>
    </location>
</feature>
<evidence type="ECO:0000259" key="4">
    <source>
        <dbReference type="PROSITE" id="PS01124"/>
    </source>
</evidence>
<dbReference type="AlphaFoldDB" id="A0A3N0ELV8"/>